<name>A0A1D7QJM1_9SPHI</name>
<dbReference type="KEGG" id="psty:BFS30_17885"/>
<evidence type="ECO:0000313" key="2">
    <source>
        <dbReference type="Proteomes" id="UP000094313"/>
    </source>
</evidence>
<gene>
    <name evidence="1" type="ORF">BFS30_17885</name>
</gene>
<dbReference type="Proteomes" id="UP000094313">
    <property type="component" value="Chromosome"/>
</dbReference>
<dbReference type="AlphaFoldDB" id="A0A1D7QJM1"/>
<evidence type="ECO:0000313" key="1">
    <source>
        <dbReference type="EMBL" id="AOM78876.1"/>
    </source>
</evidence>
<dbReference type="EMBL" id="CP017141">
    <property type="protein sequence ID" value="AOM78876.1"/>
    <property type="molecule type" value="Genomic_DNA"/>
</dbReference>
<reference evidence="1 2" key="1">
    <citation type="submission" date="2016-08" db="EMBL/GenBank/DDBJ databases">
        <authorList>
            <person name="Seilhamer J.J."/>
        </authorList>
    </citation>
    <scope>NUCLEOTIDE SEQUENCE [LARGE SCALE GENOMIC DNA]</scope>
    <source>
        <strain evidence="1 2">DX4</strain>
    </source>
</reference>
<proteinExistence type="predicted"/>
<accession>A0A1D7QJM1</accession>
<keyword evidence="2" id="KW-1185">Reference proteome</keyword>
<organism evidence="1 2">
    <name type="scientific">Pedobacter steynii</name>
    <dbReference type="NCBI Taxonomy" id="430522"/>
    <lineage>
        <taxon>Bacteria</taxon>
        <taxon>Pseudomonadati</taxon>
        <taxon>Bacteroidota</taxon>
        <taxon>Sphingobacteriia</taxon>
        <taxon>Sphingobacteriales</taxon>
        <taxon>Sphingobacteriaceae</taxon>
        <taxon>Pedobacter</taxon>
    </lineage>
</organism>
<sequence length="74" mass="8600">MGRLFETDFVRVLIHKFSVFDTADRANTCFLVIAASKEQITFEGVLLCIGVWDRYNAEEMRKKQIGLSVYQWPP</sequence>
<protein>
    <submittedName>
        <fullName evidence="1">Uncharacterized protein</fullName>
    </submittedName>
</protein>